<dbReference type="Pfam" id="PF02624">
    <property type="entry name" value="YcaO"/>
    <property type="match status" value="1"/>
</dbReference>
<name>A0A7X5QUK0_9GAMM</name>
<dbReference type="Proteomes" id="UP000518878">
    <property type="component" value="Unassembled WGS sequence"/>
</dbReference>
<dbReference type="Gene3D" id="3.30.1330.230">
    <property type="match status" value="1"/>
</dbReference>
<dbReference type="AlphaFoldDB" id="A0A7X5QUK0"/>
<accession>A0A7X5QUK0</accession>
<gene>
    <name evidence="2" type="ORF">HBF32_09015</name>
</gene>
<comment type="caution">
    <text evidence="2">The sequence shown here is derived from an EMBL/GenBank/DDBJ whole genome shotgun (WGS) entry which is preliminary data.</text>
</comment>
<dbReference type="RefSeq" id="WP_166699326.1">
    <property type="nucleotide sequence ID" value="NZ_JAAQTL010000001.1"/>
</dbReference>
<sequence>MIPFEREFPLAAARARIEAALADHGLRWRATVHGEALHATLVELFDAEGRPLCTGVGKGDAETALVGGLFEAFEHHLALHDACSAHHVLTPAARVPQGLGKAIDALLAEQPESSMACRVYADFFHGGAALYPLALARPTYIDDPAPGDDFDYASLRRYACNSGTAIGSTPTEASLHAMNEAIERDDVSHFLRAHFHDRDDEALRVVDRRTVERDIERLWSLAERELGQDAILLDISSHKSAHTFLAFAPTCPHPVHVYGSGSSARASHGMRRALSELVQMHVMAQVAPAVANDLIRAELRLRPWPRLHRACVADLPARFDAARRQHVTPRNTASAGSVAAQLSQGMRGLRDEGYSPLVHTIHCRHGDIALCQVLVPGFEHYHIVGHGNLVVPSFPIRRASHARYA</sequence>
<proteinExistence type="predicted"/>
<keyword evidence="3" id="KW-1185">Reference proteome</keyword>
<reference evidence="2 3" key="1">
    <citation type="journal article" date="2006" name="Int. J. Syst. Evol. Microbiol.">
        <title>Dyella yeojuensis sp. nov., isolated from greenhouse soil in Korea.</title>
        <authorList>
            <person name="Kim B.Y."/>
            <person name="Weon H.Y."/>
            <person name="Lee K.H."/>
            <person name="Seok S.J."/>
            <person name="Kwon S.W."/>
            <person name="Go S.J."/>
            <person name="Stackebrandt E."/>
        </authorList>
    </citation>
    <scope>NUCLEOTIDE SEQUENCE [LARGE SCALE GENOMIC DNA]</scope>
    <source>
        <strain evidence="2 3">DSM 17673</strain>
    </source>
</reference>
<feature type="domain" description="YcaO" evidence="1">
    <location>
        <begin position="55"/>
        <end position="405"/>
    </location>
</feature>
<dbReference type="InterPro" id="IPR003776">
    <property type="entry name" value="YcaO-like_dom"/>
</dbReference>
<dbReference type="PROSITE" id="PS51664">
    <property type="entry name" value="YCAO"/>
    <property type="match status" value="1"/>
</dbReference>
<dbReference type="Gene3D" id="3.30.160.660">
    <property type="match status" value="1"/>
</dbReference>
<evidence type="ECO:0000259" key="1">
    <source>
        <dbReference type="PROSITE" id="PS51664"/>
    </source>
</evidence>
<organism evidence="2 3">
    <name type="scientific">Luteibacter yeojuensis</name>
    <dbReference type="NCBI Taxonomy" id="345309"/>
    <lineage>
        <taxon>Bacteria</taxon>
        <taxon>Pseudomonadati</taxon>
        <taxon>Pseudomonadota</taxon>
        <taxon>Gammaproteobacteria</taxon>
        <taxon>Lysobacterales</taxon>
        <taxon>Rhodanobacteraceae</taxon>
        <taxon>Luteibacter</taxon>
    </lineage>
</organism>
<dbReference type="PANTHER" id="PTHR37809:SF1">
    <property type="entry name" value="RIBOSOMAL PROTEIN S12 METHYLTHIOTRANSFERASE ACCESSORY FACTOR YCAO"/>
    <property type="match status" value="1"/>
</dbReference>
<evidence type="ECO:0000313" key="2">
    <source>
        <dbReference type="EMBL" id="NID15599.1"/>
    </source>
</evidence>
<protein>
    <submittedName>
        <fullName evidence="2">YcaO-like family protein</fullName>
    </submittedName>
</protein>
<dbReference type="EMBL" id="JAAQTL010000001">
    <property type="protein sequence ID" value="NID15599.1"/>
    <property type="molecule type" value="Genomic_DNA"/>
</dbReference>
<dbReference type="PANTHER" id="PTHR37809">
    <property type="entry name" value="RIBOSOMAL PROTEIN S12 METHYLTHIOTRANSFERASE ACCESSORY FACTOR YCAO"/>
    <property type="match status" value="1"/>
</dbReference>
<evidence type="ECO:0000313" key="3">
    <source>
        <dbReference type="Proteomes" id="UP000518878"/>
    </source>
</evidence>